<dbReference type="EMBL" id="MKVH01000013">
    <property type="protein sequence ID" value="OJX59364.1"/>
    <property type="molecule type" value="Genomic_DNA"/>
</dbReference>
<protein>
    <recommendedName>
        <fullName evidence="9">Periplasmic chaperone PpiD</fullName>
    </recommendedName>
    <alternativeName>
        <fullName evidence="10">Periplasmic folding chaperone</fullName>
    </alternativeName>
</protein>
<evidence type="ECO:0000256" key="3">
    <source>
        <dbReference type="ARBA" id="ARBA00022519"/>
    </source>
</evidence>
<evidence type="ECO:0000256" key="12">
    <source>
        <dbReference type="SAM" id="Phobius"/>
    </source>
</evidence>
<evidence type="ECO:0000256" key="10">
    <source>
        <dbReference type="ARBA" id="ARBA00042775"/>
    </source>
</evidence>
<dbReference type="InterPro" id="IPR046357">
    <property type="entry name" value="PPIase_dom_sf"/>
</dbReference>
<keyword evidence="5 12" id="KW-1133">Transmembrane helix</keyword>
<accession>A0A1M3L2B5</accession>
<evidence type="ECO:0000256" key="2">
    <source>
        <dbReference type="ARBA" id="ARBA00022475"/>
    </source>
</evidence>
<comment type="similarity">
    <text evidence="8">Belongs to the PpiD chaperone family.</text>
</comment>
<evidence type="ECO:0000256" key="8">
    <source>
        <dbReference type="ARBA" id="ARBA00038408"/>
    </source>
</evidence>
<dbReference type="Pfam" id="PF13616">
    <property type="entry name" value="Rotamase_3"/>
    <property type="match status" value="1"/>
</dbReference>
<evidence type="ECO:0000256" key="11">
    <source>
        <dbReference type="PROSITE-ProRule" id="PRU00278"/>
    </source>
</evidence>
<gene>
    <name evidence="14" type="ORF">BGO89_02815</name>
</gene>
<organism evidence="14 15">
    <name type="scientific">Candidatus Kapaibacterium thiocyanatum</name>
    <dbReference type="NCBI Taxonomy" id="1895771"/>
    <lineage>
        <taxon>Bacteria</taxon>
        <taxon>Pseudomonadati</taxon>
        <taxon>Candidatus Kapaibacteriota</taxon>
        <taxon>Candidatus Kapaibacteriia</taxon>
        <taxon>Candidatus Kapaibacteriales</taxon>
        <taxon>Candidatus Kapaibacteriaceae</taxon>
        <taxon>Candidatus Kapaibacterium</taxon>
    </lineage>
</organism>
<dbReference type="PROSITE" id="PS50198">
    <property type="entry name" value="PPIC_PPIASE_2"/>
    <property type="match status" value="1"/>
</dbReference>
<comment type="subcellular location">
    <subcellularLocation>
        <location evidence="1">Cell inner membrane</location>
        <topology evidence="1">Single-pass type II membrane protein</topology>
        <orientation evidence="1">Periplasmic side</orientation>
    </subcellularLocation>
</comment>
<evidence type="ECO:0000256" key="9">
    <source>
        <dbReference type="ARBA" id="ARBA00040743"/>
    </source>
</evidence>
<dbReference type="GO" id="GO:0003755">
    <property type="term" value="F:peptidyl-prolyl cis-trans isomerase activity"/>
    <property type="evidence" value="ECO:0007669"/>
    <property type="project" value="UniProtKB-KW"/>
</dbReference>
<dbReference type="PROSITE" id="PS01096">
    <property type="entry name" value="PPIC_PPIASE_1"/>
    <property type="match status" value="1"/>
</dbReference>
<keyword evidence="11" id="KW-0697">Rotamase</keyword>
<comment type="caution">
    <text evidence="14">The sequence shown here is derived from an EMBL/GenBank/DDBJ whole genome shotgun (WGS) entry which is preliminary data.</text>
</comment>
<keyword evidence="4 12" id="KW-0812">Transmembrane</keyword>
<proteinExistence type="inferred from homology"/>
<evidence type="ECO:0000256" key="6">
    <source>
        <dbReference type="ARBA" id="ARBA00023136"/>
    </source>
</evidence>
<feature type="domain" description="PpiC" evidence="13">
    <location>
        <begin position="365"/>
        <end position="462"/>
    </location>
</feature>
<dbReference type="Pfam" id="PF13623">
    <property type="entry name" value="SurA_N_2"/>
    <property type="match status" value="1"/>
</dbReference>
<dbReference type="GO" id="GO:0005886">
    <property type="term" value="C:plasma membrane"/>
    <property type="evidence" value="ECO:0007669"/>
    <property type="project" value="UniProtKB-SubCell"/>
</dbReference>
<keyword evidence="11" id="KW-0413">Isomerase</keyword>
<reference evidence="14 15" key="1">
    <citation type="submission" date="2016-09" db="EMBL/GenBank/DDBJ databases">
        <title>Genome-resolved meta-omics ties microbial dynamics to process performance in biotechnology for thiocyanate degradation.</title>
        <authorList>
            <person name="Kantor R.S."/>
            <person name="Huddy R.J."/>
            <person name="Iyer R."/>
            <person name="Thomas B.C."/>
            <person name="Brown C.T."/>
            <person name="Anantharaman K."/>
            <person name="Tringe S."/>
            <person name="Hettich R.L."/>
            <person name="Harrison S.T."/>
            <person name="Banfield J.F."/>
        </authorList>
    </citation>
    <scope>NUCLEOTIDE SEQUENCE [LARGE SCALE GENOMIC DNA]</scope>
    <source>
        <strain evidence="14">59-99</strain>
    </source>
</reference>
<dbReference type="InterPro" id="IPR052029">
    <property type="entry name" value="PpiD_chaperone"/>
</dbReference>
<dbReference type="PANTHER" id="PTHR47529">
    <property type="entry name" value="PEPTIDYL-PROLYL CIS-TRANS ISOMERASE D"/>
    <property type="match status" value="1"/>
</dbReference>
<dbReference type="SUPFAM" id="SSF54534">
    <property type="entry name" value="FKBP-like"/>
    <property type="match status" value="1"/>
</dbReference>
<evidence type="ECO:0000256" key="7">
    <source>
        <dbReference type="ARBA" id="ARBA00023186"/>
    </source>
</evidence>
<dbReference type="PANTHER" id="PTHR47529:SF1">
    <property type="entry name" value="PERIPLASMIC CHAPERONE PPID"/>
    <property type="match status" value="1"/>
</dbReference>
<evidence type="ECO:0000256" key="4">
    <source>
        <dbReference type="ARBA" id="ARBA00022692"/>
    </source>
</evidence>
<dbReference type="InterPro" id="IPR000297">
    <property type="entry name" value="PPIase_PpiC"/>
</dbReference>
<keyword evidence="3" id="KW-0997">Cell inner membrane</keyword>
<keyword evidence="2" id="KW-1003">Cell membrane</keyword>
<evidence type="ECO:0000256" key="1">
    <source>
        <dbReference type="ARBA" id="ARBA00004382"/>
    </source>
</evidence>
<keyword evidence="7" id="KW-0143">Chaperone</keyword>
<feature type="transmembrane region" description="Helical" evidence="12">
    <location>
        <begin position="12"/>
        <end position="28"/>
    </location>
</feature>
<keyword evidence="6 12" id="KW-0472">Membrane</keyword>
<dbReference type="InterPro" id="IPR023058">
    <property type="entry name" value="PPIase_PpiC_CS"/>
</dbReference>
<sequence>MGAITRIRQISPLFLAVVAVLFIVFMVIQDSSCSTMRSSQQGAANTVVGTVNGTKITLAEYELRVRAMTERQKQANPNAEVDDEALRQQVWDELVNEIIRKQEAEKLGIVITDQEITDVMLINPPDYLQQGFRDSTGRFMRDQYLQLMTDPESLGNILRSQKMPEEEVERQVALFKKQLIDVEDDIRKFKLDEALRTAVGATASVVSPTYAELNYQTDNSAADIKVVALDAMRIPDAEAKISDDEAKAYYEQNKEFYEQKRGRKIKYMAFPIIASGKDTAAAIDRSKKLMEIFTTLPTIEAKDSAFTAEMVRLNGTTKDFTSVSELDPNLNTALMSLQEREVFGPLSTPEGTKYMRLDGRREGASPVVRASHILINLDGGKDSAKAAAEKIMARAKKGEDFATLARENSKDPGSAMNGGDLGFFAKGRMVKPFEDAAFGAAIGSVVGPIETQFGYHIIKVTDKQSTELKYSEITIKPTISTATKQRIMAEASRAEKTIEAGTPIDDMGKQLKVKVVETPVFQETTPILGSRAITQFAFDNDKGSVLRQETKGYGMIVAQVTDTREPGIKPFEDVREEIIRKLAIRKKIDMLKSKAEQIASSLQSAGSVDGANTIDPTLEARVLTQVRNNGQLQGIGTEYAVTQAAYTQPIGSVGKPVRGERGWYIVQVTNRTAADMGRFASEKTAVIQNLATRTRGTAYYAWFNKVRENSEIKDERNKRN</sequence>
<evidence type="ECO:0000313" key="15">
    <source>
        <dbReference type="Proteomes" id="UP000184233"/>
    </source>
</evidence>
<evidence type="ECO:0000313" key="14">
    <source>
        <dbReference type="EMBL" id="OJX59364.1"/>
    </source>
</evidence>
<dbReference type="Proteomes" id="UP000184233">
    <property type="component" value="Unassembled WGS sequence"/>
</dbReference>
<dbReference type="SUPFAM" id="SSF109998">
    <property type="entry name" value="Triger factor/SurA peptide-binding domain-like"/>
    <property type="match status" value="1"/>
</dbReference>
<dbReference type="InterPro" id="IPR027304">
    <property type="entry name" value="Trigger_fact/SurA_dom_sf"/>
</dbReference>
<dbReference type="Gene3D" id="1.10.4030.10">
    <property type="entry name" value="Porin chaperone SurA, peptide-binding domain"/>
    <property type="match status" value="1"/>
</dbReference>
<dbReference type="Gene3D" id="3.10.50.40">
    <property type="match status" value="1"/>
</dbReference>
<name>A0A1M3L2B5_9BACT</name>
<evidence type="ECO:0000256" key="5">
    <source>
        <dbReference type="ARBA" id="ARBA00022989"/>
    </source>
</evidence>
<dbReference type="STRING" id="1895771.BGO89_02815"/>
<dbReference type="AlphaFoldDB" id="A0A1M3L2B5"/>
<evidence type="ECO:0000259" key="13">
    <source>
        <dbReference type="PROSITE" id="PS50198"/>
    </source>
</evidence>